<accession>G0TX25</accession>
<evidence type="ECO:0000256" key="3">
    <source>
        <dbReference type="SAM" id="MobiDB-lite"/>
    </source>
</evidence>
<dbReference type="VEuPathDB" id="TriTrypDB:TvY486_0603050"/>
<dbReference type="EMBL" id="HE573022">
    <property type="protein sequence ID" value="CCC48514.1"/>
    <property type="molecule type" value="Genomic_DNA"/>
</dbReference>
<dbReference type="InterPro" id="IPR001611">
    <property type="entry name" value="Leu-rich_rpt"/>
</dbReference>
<protein>
    <recommendedName>
        <fullName evidence="5">Leucine-rich repeat protein (LRRP)</fullName>
    </recommendedName>
</protein>
<dbReference type="SMART" id="SM00364">
    <property type="entry name" value="LRR_BAC"/>
    <property type="match status" value="7"/>
</dbReference>
<dbReference type="SUPFAM" id="SSF52058">
    <property type="entry name" value="L domain-like"/>
    <property type="match status" value="1"/>
</dbReference>
<keyword evidence="2" id="KW-0677">Repeat</keyword>
<sequence>MDKERLPAESLPGMTQEEVTTLLAEYGTSGPYDEFLDFPAISNSVFDYGGRDVFLTGMLNVCEEDNNVCEGTKERRSIDAPVDFTWPLECVVMRRTDIISSTTADALWDEVSRVLDGEEVLLSAIPRCEGTGETLGLGNNVSLDTFKDSNDTAFLNELDTMLREADGLLSRRAQHVDPMSGAFLHDMQRAVSEEERMWTPIHSDADTSDSDVDPVVSQVRQRISSCIDTNYGGKEVEPANALGCESHSETLFAFEFGPTLEEQQTLAEWDEAVLVCEQRYRRALACTRADSYTIDPTSERMSDYDVSVPVGSICRPALSEDELERSVQADWDEQHRQVLESISTIEVRDEDLHVALLRQLELTQAQQHALRVAPGRMKFEDFTKRMDEIIPPTTVEVQMREVLMTKEDGPVLPMSVEQLCAARTQQLQKRNARDNFRILCESHETSLMEEEDKKAMQELKIYEERKRLESLIGDYIRKEVVAYEQIVEEEGRAYSKLRMEEKRGAALAAEAALSRQQEACMRGISDIVEEHMRTRLEIVSTENEIMGAIQQSMKVSLERLSRIRRMTLQRVTMFAENSAETVRDTWDATQIAACCRAPDSEIVLAKWRQLACLCRDLCPLTGKELVVDGALPIVCSSLRLMSLVREEREGRQWLKERTHYVEQSVAFLRSLRNNGCSRVGRPATPSSRPGTGRSQLSASGVGTSSTCSSLSLHAPDGEQTIKAESPGICLDAKLAKRLQPLALCGTKSGEREVAQLCHSISYALEQISHIDFVSLADLRVPCAEKSHAFVAPFVQELNLGSNSLAVLHLDELLRVFPSLRSLNVSDNKLHSIVSRTASLRGVMEAQAHAVAQSSRLTYLDVSVNSLRSIEAVGRLLSYHLRALVMFSNQIESLLPLAQCVQLECLKANRNKINSLLELKDLRALQTVDVSDNDLDDIEPLSQHLVLQNLYLSRNKMTSLPRSLHLSSLCQLFINENQLEVLPDACFSWLPLLTVLHAENNKLHDLSGLAHCPRLSIVNIAFNQLKSVTDLLPLTACRKLQTLSVIENPFATRDVGHNDAAGDAPGLCVWHLPTDIGRTLLSWFPSISELNNERVTLSDRQCAAAQVHAPLVPSLVALRLKQRQNETLIRGSWFTCLQVSSESIWRMFGVAVSQCREGKPMAAYEELFTALSSDVSLSAIQKRQDILSTVRRRRYCDALNTDEELRRRFKESKRHLNPVVHRFSDKVEECNRCEAMQDMQQRLEKLVEVPFAHGNVHVVNVLYAERARVHRETAAKSFIRNWLLGRLLCQKAKVALEELRNVRQVEWRRRSEAAARVIQALWRGAVVRSRVKRILRPDIGDDDENFAPVSLDFIGEMENDSEYGRSGLATALQRVLENRGTLPSFPISKSAVSISNFVTPPLPSRPTTAQHPALRHLGGDTALESQERPESQPQMPTVSPVCGPSEEWSMLVSEKLHKRQKKMERARRENMQREFTKDPLRVKRELSRK</sequence>
<dbReference type="Pfam" id="PF13855">
    <property type="entry name" value="LRR_8"/>
    <property type="match status" value="1"/>
</dbReference>
<feature type="region of interest" description="Disordered" evidence="3">
    <location>
        <begin position="676"/>
        <end position="702"/>
    </location>
</feature>
<reference evidence="4" key="1">
    <citation type="journal article" date="2012" name="Proc. Natl. Acad. Sci. U.S.A.">
        <title>Antigenic diversity is generated by distinct evolutionary mechanisms in African trypanosome species.</title>
        <authorList>
            <person name="Jackson A.P."/>
            <person name="Berry A."/>
            <person name="Aslett M."/>
            <person name="Allison H.C."/>
            <person name="Burton P."/>
            <person name="Vavrova-Anderson J."/>
            <person name="Brown R."/>
            <person name="Browne H."/>
            <person name="Corton N."/>
            <person name="Hauser H."/>
            <person name="Gamble J."/>
            <person name="Gilderthorp R."/>
            <person name="Marcello L."/>
            <person name="McQuillan J."/>
            <person name="Otto T.D."/>
            <person name="Quail M.A."/>
            <person name="Sanders M.J."/>
            <person name="van Tonder A."/>
            <person name="Ginger M.L."/>
            <person name="Field M.C."/>
            <person name="Barry J.D."/>
            <person name="Hertz-Fowler C."/>
            <person name="Berriman M."/>
        </authorList>
    </citation>
    <scope>NUCLEOTIDE SEQUENCE</scope>
    <source>
        <strain evidence="4">Y486</strain>
    </source>
</reference>
<feature type="compositionally biased region" description="Polar residues" evidence="3">
    <location>
        <begin position="684"/>
        <end position="702"/>
    </location>
</feature>
<organism evidence="4">
    <name type="scientific">Trypanosoma vivax (strain Y486)</name>
    <dbReference type="NCBI Taxonomy" id="1055687"/>
    <lineage>
        <taxon>Eukaryota</taxon>
        <taxon>Discoba</taxon>
        <taxon>Euglenozoa</taxon>
        <taxon>Kinetoplastea</taxon>
        <taxon>Metakinetoplastina</taxon>
        <taxon>Trypanosomatida</taxon>
        <taxon>Trypanosomatidae</taxon>
        <taxon>Trypanosoma</taxon>
        <taxon>Duttonella</taxon>
    </lineage>
</organism>
<dbReference type="InterPro" id="IPR032675">
    <property type="entry name" value="LRR_dom_sf"/>
</dbReference>
<evidence type="ECO:0000256" key="1">
    <source>
        <dbReference type="ARBA" id="ARBA00022614"/>
    </source>
</evidence>
<dbReference type="PROSITE" id="PS51450">
    <property type="entry name" value="LRR"/>
    <property type="match status" value="4"/>
</dbReference>
<dbReference type="PROSITE" id="PS50096">
    <property type="entry name" value="IQ"/>
    <property type="match status" value="1"/>
</dbReference>
<keyword evidence="1" id="KW-0433">Leucine-rich repeat</keyword>
<dbReference type="PANTHER" id="PTHR15454">
    <property type="entry name" value="NISCHARIN RELATED"/>
    <property type="match status" value="1"/>
</dbReference>
<dbReference type="GO" id="GO:0005737">
    <property type="term" value="C:cytoplasm"/>
    <property type="evidence" value="ECO:0007669"/>
    <property type="project" value="TreeGrafter"/>
</dbReference>
<feature type="compositionally biased region" description="Basic residues" evidence="3">
    <location>
        <begin position="1455"/>
        <end position="1464"/>
    </location>
</feature>
<evidence type="ECO:0000313" key="4">
    <source>
        <dbReference type="EMBL" id="CCC48514.1"/>
    </source>
</evidence>
<gene>
    <name evidence="4" type="ORF">TVY486_0603050</name>
</gene>
<dbReference type="Gene3D" id="3.80.10.10">
    <property type="entry name" value="Ribonuclease Inhibitor"/>
    <property type="match status" value="2"/>
</dbReference>
<dbReference type="SMART" id="SM00369">
    <property type="entry name" value="LRR_TYP"/>
    <property type="match status" value="4"/>
</dbReference>
<feature type="region of interest" description="Disordered" evidence="3">
    <location>
        <begin position="1422"/>
        <end position="1488"/>
    </location>
</feature>
<evidence type="ECO:0008006" key="5">
    <source>
        <dbReference type="Google" id="ProtNLM"/>
    </source>
</evidence>
<proteinExistence type="predicted"/>
<feature type="compositionally biased region" description="Basic and acidic residues" evidence="3">
    <location>
        <begin position="1465"/>
        <end position="1488"/>
    </location>
</feature>
<name>G0TX25_TRYVY</name>
<dbReference type="InterPro" id="IPR003591">
    <property type="entry name" value="Leu-rich_rpt_typical-subtyp"/>
</dbReference>
<evidence type="ECO:0000256" key="2">
    <source>
        <dbReference type="ARBA" id="ARBA00022737"/>
    </source>
</evidence>
<dbReference type="PANTHER" id="PTHR15454:SF56">
    <property type="entry name" value="PROTEIN PHOSPHATASE 1 REGULATORY SUBUNIT 7-RELATED"/>
    <property type="match status" value="1"/>
</dbReference>
<dbReference type="CDD" id="cd23767">
    <property type="entry name" value="IQCD"/>
    <property type="match status" value="1"/>
</dbReference>